<dbReference type="GO" id="GO:0006310">
    <property type="term" value="P:DNA recombination"/>
    <property type="evidence" value="ECO:0007669"/>
    <property type="project" value="UniProtKB-KW"/>
</dbReference>
<dbReference type="PROSITE" id="PS51898">
    <property type="entry name" value="TYR_RECOMBINASE"/>
    <property type="match status" value="1"/>
</dbReference>
<keyword evidence="3" id="KW-0238">DNA-binding</keyword>
<dbReference type="PANTHER" id="PTHR30349:SF41">
    <property type="entry name" value="INTEGRASE_RECOMBINASE PROTEIN MJ0367-RELATED"/>
    <property type="match status" value="1"/>
</dbReference>
<accession>A0A225SXE3</accession>
<organism evidence="7 8">
    <name type="scientific">Herbaspirillum aquaticum</name>
    <dbReference type="NCBI Taxonomy" id="568783"/>
    <lineage>
        <taxon>Bacteria</taxon>
        <taxon>Pseudomonadati</taxon>
        <taxon>Pseudomonadota</taxon>
        <taxon>Betaproteobacteria</taxon>
        <taxon>Burkholderiales</taxon>
        <taxon>Oxalobacteraceae</taxon>
        <taxon>Herbaspirillum</taxon>
    </lineage>
</organism>
<keyword evidence="8" id="KW-1185">Reference proteome</keyword>
<dbReference type="PANTHER" id="PTHR30349">
    <property type="entry name" value="PHAGE INTEGRASE-RELATED"/>
    <property type="match status" value="1"/>
</dbReference>
<comment type="caution">
    <text evidence="7">The sequence shown here is derived from an EMBL/GenBank/DDBJ whole genome shotgun (WGS) entry which is preliminary data.</text>
</comment>
<dbReference type="Proteomes" id="UP000214747">
    <property type="component" value="Unassembled WGS sequence"/>
</dbReference>
<dbReference type="Pfam" id="PF00589">
    <property type="entry name" value="Phage_integrase"/>
    <property type="match status" value="1"/>
</dbReference>
<dbReference type="RefSeq" id="WP_088754520.1">
    <property type="nucleotide sequence ID" value="NZ_NJGV01000005.1"/>
</dbReference>
<protein>
    <submittedName>
        <fullName evidence="7">Integrase</fullName>
    </submittedName>
</protein>
<evidence type="ECO:0000256" key="4">
    <source>
        <dbReference type="ARBA" id="ARBA00023172"/>
    </source>
</evidence>
<dbReference type="SUPFAM" id="SSF56349">
    <property type="entry name" value="DNA breaking-rejoining enzymes"/>
    <property type="match status" value="1"/>
</dbReference>
<keyword evidence="2" id="KW-0229">DNA integration</keyword>
<dbReference type="Gene3D" id="1.10.443.10">
    <property type="entry name" value="Intergrase catalytic core"/>
    <property type="match status" value="1"/>
</dbReference>
<dbReference type="EMBL" id="NJGV01000005">
    <property type="protein sequence ID" value="OWY35632.1"/>
    <property type="molecule type" value="Genomic_DNA"/>
</dbReference>
<gene>
    <name evidence="7" type="ORF">CEJ45_07425</name>
</gene>
<dbReference type="InterPro" id="IPR013762">
    <property type="entry name" value="Integrase-like_cat_sf"/>
</dbReference>
<evidence type="ECO:0000313" key="7">
    <source>
        <dbReference type="EMBL" id="OWY35632.1"/>
    </source>
</evidence>
<feature type="region of interest" description="Disordered" evidence="5">
    <location>
        <begin position="237"/>
        <end position="258"/>
    </location>
</feature>
<sequence>MLIQLSKTNVPRNLRGPVLIDSFGFPRYWAAVWSTVSAAGLAESTHLKKLRHIESLYCHSDQLLGQSALDDALGNLDEHALSNILESWFVSIRNRPKTTGTDEKRWQTGLDFVSSVVSWVSKSHADNTMRSIEERLQRLSILYRQLHVSKAKPIESIRSLPATTVQALHEMLDPQSLTNPFPRIRTRWRVYVSFILMLHQGLRRGEVLLLPVDGVKVMYDSKQGRNRYWINVQENPYEESGTDPRYSKPSIKTSSSHRQIPVSELTAKIIDTYTQNYRGRPRHSFLLNSQSNMPLSTEALTKVFAHASAQLSAAAVKELMDRSGKKSVTPHDLRHTSAVMRLHQLLRQGDSMDEALQKLRTFFGWSRTSSMPSRYARAVFEDRLASVWNDAFDERVALLRSLPEGR</sequence>
<keyword evidence="4" id="KW-0233">DNA recombination</keyword>
<dbReference type="GO" id="GO:0015074">
    <property type="term" value="P:DNA integration"/>
    <property type="evidence" value="ECO:0007669"/>
    <property type="project" value="UniProtKB-KW"/>
</dbReference>
<evidence type="ECO:0000256" key="3">
    <source>
        <dbReference type="ARBA" id="ARBA00023125"/>
    </source>
</evidence>
<dbReference type="InterPro" id="IPR011010">
    <property type="entry name" value="DNA_brk_join_enz"/>
</dbReference>
<dbReference type="InterPro" id="IPR002104">
    <property type="entry name" value="Integrase_catalytic"/>
</dbReference>
<evidence type="ECO:0000256" key="5">
    <source>
        <dbReference type="SAM" id="MobiDB-lite"/>
    </source>
</evidence>
<proteinExistence type="inferred from homology"/>
<reference evidence="7 8" key="1">
    <citation type="journal article" date="2010" name="Int. J. Syst. Evol. Microbiol.">
        <title>Reclassification of Herbaspirillum putei as a later heterotypic synonym of Herbaspirillum huttiense, with the description of H. huttiense subsp. huttiense subsp. nov. and H. huttiense subsp. putei subsp. nov., comb. nov., and description of Herbaspirillum aquaticum sp. nov.</title>
        <authorList>
            <person name="Dobritsa A.P."/>
            <person name="Reddy M.C."/>
            <person name="Samadpour M."/>
        </authorList>
    </citation>
    <scope>NUCLEOTIDE SEQUENCE [LARGE SCALE GENOMIC DNA]</scope>
    <source>
        <strain evidence="7 8">IEH 4430</strain>
    </source>
</reference>
<evidence type="ECO:0000256" key="1">
    <source>
        <dbReference type="ARBA" id="ARBA00008857"/>
    </source>
</evidence>
<dbReference type="InterPro" id="IPR050090">
    <property type="entry name" value="Tyrosine_recombinase_XerCD"/>
</dbReference>
<dbReference type="GO" id="GO:0003677">
    <property type="term" value="F:DNA binding"/>
    <property type="evidence" value="ECO:0007669"/>
    <property type="project" value="UniProtKB-KW"/>
</dbReference>
<evidence type="ECO:0000259" key="6">
    <source>
        <dbReference type="PROSITE" id="PS51898"/>
    </source>
</evidence>
<comment type="similarity">
    <text evidence="1">Belongs to the 'phage' integrase family.</text>
</comment>
<name>A0A225SXE3_9BURK</name>
<evidence type="ECO:0000313" key="8">
    <source>
        <dbReference type="Proteomes" id="UP000214747"/>
    </source>
</evidence>
<evidence type="ECO:0000256" key="2">
    <source>
        <dbReference type="ARBA" id="ARBA00022908"/>
    </source>
</evidence>
<dbReference type="CDD" id="cd00397">
    <property type="entry name" value="DNA_BRE_C"/>
    <property type="match status" value="1"/>
</dbReference>
<dbReference type="AlphaFoldDB" id="A0A225SXE3"/>
<feature type="domain" description="Tyr recombinase" evidence="6">
    <location>
        <begin position="158"/>
        <end position="389"/>
    </location>
</feature>